<dbReference type="AlphaFoldDB" id="A0A212L092"/>
<accession>A0A212L092</accession>
<proteinExistence type="predicted"/>
<protein>
    <submittedName>
        <fullName evidence="1">Uncharacterized protein</fullName>
    </submittedName>
</protein>
<organism evidence="1">
    <name type="scientific">uncultured Desulfovibrio sp</name>
    <dbReference type="NCBI Taxonomy" id="167968"/>
    <lineage>
        <taxon>Bacteria</taxon>
        <taxon>Pseudomonadati</taxon>
        <taxon>Thermodesulfobacteriota</taxon>
        <taxon>Desulfovibrionia</taxon>
        <taxon>Desulfovibrionales</taxon>
        <taxon>Desulfovibrionaceae</taxon>
        <taxon>Desulfovibrio</taxon>
        <taxon>environmental samples</taxon>
    </lineage>
</organism>
<name>A0A212L092_9BACT</name>
<dbReference type="EMBL" id="FMJC01000001">
    <property type="protein sequence ID" value="SCM70963.1"/>
    <property type="molecule type" value="Genomic_DNA"/>
</dbReference>
<reference evidence="1" key="1">
    <citation type="submission" date="2016-08" db="EMBL/GenBank/DDBJ databases">
        <authorList>
            <person name="Seilhamer J.J."/>
        </authorList>
    </citation>
    <scope>NUCLEOTIDE SEQUENCE</scope>
    <source>
        <strain evidence="1">86-1</strain>
    </source>
</reference>
<sequence length="49" mass="5504">MAGKVHSKPEQFLFEIALANAGADARREGVSEIYLRSYAPELASWKHEE</sequence>
<gene>
    <name evidence="1" type="ORF">KL86DES1_10746</name>
</gene>
<evidence type="ECO:0000313" key="1">
    <source>
        <dbReference type="EMBL" id="SCM70963.1"/>
    </source>
</evidence>